<evidence type="ECO:0000313" key="2">
    <source>
        <dbReference type="Proteomes" id="UP001501035"/>
    </source>
</evidence>
<keyword evidence="2" id="KW-1185">Reference proteome</keyword>
<proteinExistence type="predicted"/>
<comment type="caution">
    <text evidence="1">The sequence shown here is derived from an EMBL/GenBank/DDBJ whole genome shotgun (WGS) entry which is preliminary data.</text>
</comment>
<dbReference type="EMBL" id="BAAAVS010000055">
    <property type="protein sequence ID" value="GAA3045556.1"/>
    <property type="molecule type" value="Genomic_DNA"/>
</dbReference>
<accession>A0ABP6LIB1</accession>
<protein>
    <recommendedName>
        <fullName evidence="3">Lipoprotein</fullName>
    </recommendedName>
</protein>
<dbReference type="Proteomes" id="UP001501035">
    <property type="component" value="Unassembled WGS sequence"/>
</dbReference>
<organism evidence="1 2">
    <name type="scientific">Gordonia defluvii</name>
    <dbReference type="NCBI Taxonomy" id="283718"/>
    <lineage>
        <taxon>Bacteria</taxon>
        <taxon>Bacillati</taxon>
        <taxon>Actinomycetota</taxon>
        <taxon>Actinomycetes</taxon>
        <taxon>Mycobacteriales</taxon>
        <taxon>Gordoniaceae</taxon>
        <taxon>Gordonia</taxon>
    </lineage>
</organism>
<reference evidence="2" key="1">
    <citation type="journal article" date="2019" name="Int. J. Syst. Evol. Microbiol.">
        <title>The Global Catalogue of Microorganisms (GCM) 10K type strain sequencing project: providing services to taxonomists for standard genome sequencing and annotation.</title>
        <authorList>
            <consortium name="The Broad Institute Genomics Platform"/>
            <consortium name="The Broad Institute Genome Sequencing Center for Infectious Disease"/>
            <person name="Wu L."/>
            <person name="Ma J."/>
        </authorList>
    </citation>
    <scope>NUCLEOTIDE SEQUENCE [LARGE SCALE GENOMIC DNA]</scope>
    <source>
        <strain evidence="2">JCM 14234</strain>
    </source>
</reference>
<sequence length="166" mass="17915">MGRQHPVWLRNSYTDEGKSMKVLQVAVAGTAAVTAPLVVSPVVNAVTLGTSWVRVDAVDNGDETVTLRIANLDRENPISCAASLTDLEVDEGVRSDYISLRAELAPGRSATKTRGTVPGHYRVEVRCDGRIWRYLVTPGSLFTVSPRIGASVRELDRGARSAAQPE</sequence>
<name>A0ABP6LIB1_9ACTN</name>
<evidence type="ECO:0000313" key="1">
    <source>
        <dbReference type="EMBL" id="GAA3045556.1"/>
    </source>
</evidence>
<gene>
    <name evidence="1" type="ORF">GCM10010528_26050</name>
</gene>
<evidence type="ECO:0008006" key="3">
    <source>
        <dbReference type="Google" id="ProtNLM"/>
    </source>
</evidence>